<dbReference type="Pfam" id="PF02450">
    <property type="entry name" value="LCAT"/>
    <property type="match status" value="1"/>
</dbReference>
<gene>
    <name evidence="2" type="ORF">SeMB42_g03219</name>
</gene>
<accession>A0A507D8H3</accession>
<comment type="caution">
    <text evidence="2">The sequence shown here is derived from an EMBL/GenBank/DDBJ whole genome shotgun (WGS) entry which is preliminary data.</text>
</comment>
<dbReference type="AlphaFoldDB" id="A0A507D8H3"/>
<keyword evidence="1" id="KW-1133">Transmembrane helix</keyword>
<dbReference type="EMBL" id="QEAN01000111">
    <property type="protein sequence ID" value="TPX47721.1"/>
    <property type="molecule type" value="Genomic_DNA"/>
</dbReference>
<dbReference type="InterPro" id="IPR029058">
    <property type="entry name" value="AB_hydrolase_fold"/>
</dbReference>
<dbReference type="STRING" id="286115.A0A507D8H3"/>
<dbReference type="Gene3D" id="3.40.50.1820">
    <property type="entry name" value="alpha/beta hydrolase"/>
    <property type="match status" value="1"/>
</dbReference>
<dbReference type="SUPFAM" id="SSF53474">
    <property type="entry name" value="alpha/beta-Hydrolases"/>
    <property type="match status" value="1"/>
</dbReference>
<keyword evidence="1" id="KW-0472">Membrane</keyword>
<dbReference type="PANTHER" id="PTHR11440">
    <property type="entry name" value="LECITHIN-CHOLESTEROL ACYLTRANSFERASE-RELATED"/>
    <property type="match status" value="1"/>
</dbReference>
<evidence type="ECO:0000313" key="2">
    <source>
        <dbReference type="EMBL" id="TPX47721.1"/>
    </source>
</evidence>
<evidence type="ECO:0000313" key="3">
    <source>
        <dbReference type="Proteomes" id="UP000317494"/>
    </source>
</evidence>
<sequence length="670" mass="73919">MLPYGLKQRKPANIVIHHDATTYTSDARVSSAVQTEFTALGQSPTLPSATNTPESPTKLKAIALFFSLRRVLFFAGVLAGIWITLTFVSIVPTPSIPLEISTLFDTDVGSLALARDFISNFTSSYTPFYTDRDKEPPLEDFIIGKTLHNEEGTTAHYPVVMLPGVVSTGLESWTTPPMKTMDGGVKIECNTNYFRKRVWGTMNMVQMLLLNKQCWLLMMRLDPETGLDDGKTGSKVRASQGLDSVDFLFPGYWVWNKVINNLAAIGYDNSQLHTASYDWRLSFKNMEIRDKFFSRLQRSIESIVKNDGRKAIVISHSMGSLIWLYFMNWVESPLGGNGGEYWVDDHIAAFVNIAGSLLGVPKTISSLLSGETRETALLNGFSTFVLERLLSKTERRDLFRNMGALPCMLPKGGNRVWGTEGEAAPDDNAYPFASPASSSMLTIRGAGNVHWAGAHNTSFAVTQEDIERSKKDSATWDNPLLSRLPTTRKGSNFSIYCIYGVGKLGERSYFYSTEKATGPGGIPVAFARAKGEENEEGEEAPVDFQGISHSLNVTFHDPYNNVEHGVRLGAGDGTVPLISLGYPCLAWRDNPLLNPSNIRVVTREYPDQPDPTIGGRVLRKNAGAADHVDILGNHKVLEDILRIASGNGEDLDDAFWSNILEIARRIPRGA</sequence>
<protein>
    <recommendedName>
        <fullName evidence="4">Phospholipid:diacylglycerol acyltransferase</fullName>
    </recommendedName>
</protein>
<dbReference type="GO" id="GO:0008374">
    <property type="term" value="F:O-acyltransferase activity"/>
    <property type="evidence" value="ECO:0007669"/>
    <property type="project" value="InterPro"/>
</dbReference>
<dbReference type="Proteomes" id="UP000317494">
    <property type="component" value="Unassembled WGS sequence"/>
</dbReference>
<evidence type="ECO:0008006" key="4">
    <source>
        <dbReference type="Google" id="ProtNLM"/>
    </source>
</evidence>
<reference evidence="2 3" key="1">
    <citation type="journal article" date="2019" name="Sci. Rep.">
        <title>Comparative genomics of chytrid fungi reveal insights into the obligate biotrophic and pathogenic lifestyle of Synchytrium endobioticum.</title>
        <authorList>
            <person name="van de Vossenberg B.T.L.H."/>
            <person name="Warris S."/>
            <person name="Nguyen H.D.T."/>
            <person name="van Gent-Pelzer M.P.E."/>
            <person name="Joly D.L."/>
            <person name="van de Geest H.C."/>
            <person name="Bonants P.J.M."/>
            <person name="Smith D.S."/>
            <person name="Levesque C.A."/>
            <person name="van der Lee T.A.J."/>
        </authorList>
    </citation>
    <scope>NUCLEOTIDE SEQUENCE [LARGE SCALE GENOMIC DNA]</scope>
    <source>
        <strain evidence="2 3">MB42</strain>
    </source>
</reference>
<dbReference type="GO" id="GO:0006629">
    <property type="term" value="P:lipid metabolic process"/>
    <property type="evidence" value="ECO:0007669"/>
    <property type="project" value="InterPro"/>
</dbReference>
<feature type="transmembrane region" description="Helical" evidence="1">
    <location>
        <begin position="71"/>
        <end position="91"/>
    </location>
</feature>
<dbReference type="VEuPathDB" id="FungiDB:SeMB42_g03219"/>
<proteinExistence type="predicted"/>
<dbReference type="InterPro" id="IPR003386">
    <property type="entry name" value="LACT/PDAT_acylTrfase"/>
</dbReference>
<keyword evidence="1" id="KW-0812">Transmembrane</keyword>
<name>A0A507D8H3_9FUNG</name>
<evidence type="ECO:0000256" key="1">
    <source>
        <dbReference type="SAM" id="Phobius"/>
    </source>
</evidence>
<keyword evidence="3" id="KW-1185">Reference proteome</keyword>
<organism evidence="2 3">
    <name type="scientific">Synchytrium endobioticum</name>
    <dbReference type="NCBI Taxonomy" id="286115"/>
    <lineage>
        <taxon>Eukaryota</taxon>
        <taxon>Fungi</taxon>
        <taxon>Fungi incertae sedis</taxon>
        <taxon>Chytridiomycota</taxon>
        <taxon>Chytridiomycota incertae sedis</taxon>
        <taxon>Chytridiomycetes</taxon>
        <taxon>Synchytriales</taxon>
        <taxon>Synchytriaceae</taxon>
        <taxon>Synchytrium</taxon>
    </lineage>
</organism>